<sequence length="132" mass="14486">MIFKLTLAALVSATLVLGQTGYACLNLKADLPKSLPVNTRSQLYFEHDNAWYFVQTERPYPDNVLGLAGIQCFCLKEWTCSSKTPYVRGHVIDSSTGNPVNINKGCLVCYIEGTDGRASPDCAGHSPCVDYF</sequence>
<keyword evidence="1" id="KW-0732">Signal</keyword>
<keyword evidence="3" id="KW-1185">Reference proteome</keyword>
<evidence type="ECO:0000256" key="1">
    <source>
        <dbReference type="SAM" id="SignalP"/>
    </source>
</evidence>
<organism evidence="2 3">
    <name type="scientific">Mixia osmundae (strain CBS 9802 / IAM 14324 / JCM 22182 / KY 12970)</name>
    <dbReference type="NCBI Taxonomy" id="764103"/>
    <lineage>
        <taxon>Eukaryota</taxon>
        <taxon>Fungi</taxon>
        <taxon>Dikarya</taxon>
        <taxon>Basidiomycota</taxon>
        <taxon>Pucciniomycotina</taxon>
        <taxon>Mixiomycetes</taxon>
        <taxon>Mixiales</taxon>
        <taxon>Mixiaceae</taxon>
        <taxon>Mixia</taxon>
    </lineage>
</organism>
<protein>
    <submittedName>
        <fullName evidence="2">Uncharacterized protein</fullName>
    </submittedName>
</protein>
<name>G7DYT8_MIXOS</name>
<reference evidence="2 3" key="2">
    <citation type="journal article" date="2012" name="Open Biol.">
        <title>Characteristics of nucleosomes and linker DNA regions on the genome of the basidiomycete Mixia osmundae revealed by mono- and dinucleosome mapping.</title>
        <authorList>
            <person name="Nishida H."/>
            <person name="Kondo S."/>
            <person name="Matsumoto T."/>
            <person name="Suzuki Y."/>
            <person name="Yoshikawa H."/>
            <person name="Taylor T.D."/>
            <person name="Sugiyama J."/>
        </authorList>
    </citation>
    <scope>NUCLEOTIDE SEQUENCE [LARGE SCALE GENOMIC DNA]</scope>
    <source>
        <strain evidence="3">CBS 9802 / IAM 14324 / JCM 22182 / KY 12970</strain>
    </source>
</reference>
<accession>G7DYT8</accession>
<reference evidence="2 3" key="1">
    <citation type="journal article" date="2011" name="J. Gen. Appl. Microbiol.">
        <title>Draft genome sequencing of the enigmatic basidiomycete Mixia osmundae.</title>
        <authorList>
            <person name="Nishida H."/>
            <person name="Nagatsuka Y."/>
            <person name="Sugiyama J."/>
        </authorList>
    </citation>
    <scope>NUCLEOTIDE SEQUENCE [LARGE SCALE GENOMIC DNA]</scope>
    <source>
        <strain evidence="3">CBS 9802 / IAM 14324 / JCM 22182 / KY 12970</strain>
    </source>
</reference>
<proteinExistence type="predicted"/>
<dbReference type="HOGENOM" id="CLU_1917556_0_0_1"/>
<dbReference type="PROSITE" id="PS51257">
    <property type="entry name" value="PROKAR_LIPOPROTEIN"/>
    <property type="match status" value="1"/>
</dbReference>
<feature type="chain" id="PRO_5009955640" evidence="1">
    <location>
        <begin position="19"/>
        <end position="132"/>
    </location>
</feature>
<evidence type="ECO:0000313" key="3">
    <source>
        <dbReference type="Proteomes" id="UP000009131"/>
    </source>
</evidence>
<feature type="signal peptide" evidence="1">
    <location>
        <begin position="1"/>
        <end position="18"/>
    </location>
</feature>
<dbReference type="EMBL" id="BABT02000062">
    <property type="protein sequence ID" value="GAA95748.1"/>
    <property type="molecule type" value="Genomic_DNA"/>
</dbReference>
<comment type="caution">
    <text evidence="2">The sequence shown here is derived from an EMBL/GenBank/DDBJ whole genome shotgun (WGS) entry which is preliminary data.</text>
</comment>
<evidence type="ECO:0000313" key="2">
    <source>
        <dbReference type="EMBL" id="GAA95748.1"/>
    </source>
</evidence>
<dbReference type="Proteomes" id="UP000009131">
    <property type="component" value="Unassembled WGS sequence"/>
</dbReference>
<dbReference type="RefSeq" id="XP_014570223.1">
    <property type="nucleotide sequence ID" value="XM_014714737.1"/>
</dbReference>
<dbReference type="AlphaFoldDB" id="G7DYT8"/>
<gene>
    <name evidence="2" type="primary">Mo02405</name>
    <name evidence="2" type="ORF">E5Q_02405</name>
</gene>
<dbReference type="InParanoid" id="G7DYT8"/>